<protein>
    <submittedName>
        <fullName evidence="10">Paraquat-inducible protein B</fullName>
    </submittedName>
</protein>
<dbReference type="PANTHER" id="PTHR30462">
    <property type="entry name" value="INTERMEMBRANE TRANSPORT PROTEIN PQIB-RELATED"/>
    <property type="match status" value="1"/>
</dbReference>
<dbReference type="InterPro" id="IPR003399">
    <property type="entry name" value="Mce/MlaD"/>
</dbReference>
<evidence type="ECO:0000256" key="7">
    <source>
        <dbReference type="SAM" id="MobiDB-lite"/>
    </source>
</evidence>
<sequence length="547" mass="61615">MSDKQLQATVKNQTQISAIWIIPVLAMFIGTWMLFQFVYSTGPEITLKMPTAEGIKVGKTEIRSLNVKVGVVTGVKLNEDYDSILVTARMNKDARRMLRDDTLFWVVKPRIGSEGISGLDTLLSGAYIQLQPGRSATEKREFTVLEQPPVAPADAKGLRIVLTHELAGKLAVGDPVIYKGFTAGRVEKVSFDVTRQKAFYQIFVFQPYDDLIRKNTRFWINSGLSLDMGAEGVKLHFGSLESLISGGVSFSVPEGEEAGEVVAEQHARFRLFDNLKQMNEERYNQYVEYLMFFNESIRGLNAGAPVEYRGLRIGTVKKVPFSRAKKDYDFHSTKIPVLVRIELERIYDSRQDVSVERFKQMIRKEFAFGLKGELKTGSLLTGALYIDIDYNEPDKAYKKSFFDDYEIFPTKPGGFTEVQKQFTDLLKKLNGLPLNETADSLNRSLKTLEQSLTSFNQATLSVQKLIDKKETQSLPAEVQASLQKIQQTLDSFSPDSTVYQDLDGALKQFEQAMIELQPVLRQIKDKPNSLVFGDEKTQDPVPAKGAK</sequence>
<dbReference type="PANTHER" id="PTHR30462:SF2">
    <property type="entry name" value="INTERMEMBRANE TRANSPORT PROTEIN PQIB"/>
    <property type="match status" value="1"/>
</dbReference>
<evidence type="ECO:0000256" key="5">
    <source>
        <dbReference type="ARBA" id="ARBA00022989"/>
    </source>
</evidence>
<feature type="domain" description="Mce/MlaD" evidence="9">
    <location>
        <begin position="42"/>
        <end position="133"/>
    </location>
</feature>
<keyword evidence="3" id="KW-0997">Cell inner membrane</keyword>
<dbReference type="GO" id="GO:0005886">
    <property type="term" value="C:plasma membrane"/>
    <property type="evidence" value="ECO:0007669"/>
    <property type="project" value="UniProtKB-SubCell"/>
</dbReference>
<evidence type="ECO:0000313" key="10">
    <source>
        <dbReference type="EMBL" id="SHO56783.1"/>
    </source>
</evidence>
<evidence type="ECO:0000256" key="1">
    <source>
        <dbReference type="ARBA" id="ARBA00004533"/>
    </source>
</evidence>
<feature type="region of interest" description="Disordered" evidence="7">
    <location>
        <begin position="527"/>
        <end position="547"/>
    </location>
</feature>
<feature type="domain" description="Mce/MlaD" evidence="9">
    <location>
        <begin position="158"/>
        <end position="224"/>
    </location>
</feature>
<feature type="transmembrane region" description="Helical" evidence="8">
    <location>
        <begin position="20"/>
        <end position="39"/>
    </location>
</feature>
<feature type="domain" description="Mce/MlaD" evidence="9">
    <location>
        <begin position="287"/>
        <end position="389"/>
    </location>
</feature>
<dbReference type="RefSeq" id="WP_073583101.1">
    <property type="nucleotide sequence ID" value="NZ_AP024897.1"/>
</dbReference>
<organism evidence="10 11">
    <name type="scientific">Vibrio quintilis</name>
    <dbReference type="NCBI Taxonomy" id="1117707"/>
    <lineage>
        <taxon>Bacteria</taxon>
        <taxon>Pseudomonadati</taxon>
        <taxon>Pseudomonadota</taxon>
        <taxon>Gammaproteobacteria</taxon>
        <taxon>Vibrionales</taxon>
        <taxon>Vibrionaceae</taxon>
        <taxon>Vibrio</taxon>
    </lineage>
</organism>
<dbReference type="EMBL" id="FRFG01000028">
    <property type="protein sequence ID" value="SHO56783.1"/>
    <property type="molecule type" value="Genomic_DNA"/>
</dbReference>
<gene>
    <name evidence="10" type="primary">pqiB</name>
    <name evidence="10" type="ORF">VQ7734_02552</name>
</gene>
<evidence type="ECO:0000256" key="2">
    <source>
        <dbReference type="ARBA" id="ARBA00022475"/>
    </source>
</evidence>
<dbReference type="Proteomes" id="UP000184600">
    <property type="component" value="Unassembled WGS sequence"/>
</dbReference>
<keyword evidence="4 8" id="KW-0812">Transmembrane</keyword>
<evidence type="ECO:0000259" key="9">
    <source>
        <dbReference type="Pfam" id="PF02470"/>
    </source>
</evidence>
<accession>A0A1M7YW40</accession>
<dbReference type="NCBIfam" id="NF008070">
    <property type="entry name" value="PRK10807.1"/>
    <property type="match status" value="1"/>
</dbReference>
<dbReference type="STRING" id="1117707.VQ7734_02552"/>
<feature type="compositionally biased region" description="Basic and acidic residues" evidence="7">
    <location>
        <begin position="527"/>
        <end position="538"/>
    </location>
</feature>
<reference evidence="11" key="1">
    <citation type="submission" date="2016-12" db="EMBL/GenBank/DDBJ databases">
        <authorList>
            <person name="Rodrigo-Torres L."/>
            <person name="Arahal R.D."/>
            <person name="Lucena T."/>
        </authorList>
    </citation>
    <scope>NUCLEOTIDE SEQUENCE [LARGE SCALE GENOMIC DNA]</scope>
</reference>
<evidence type="ECO:0000256" key="6">
    <source>
        <dbReference type="ARBA" id="ARBA00023136"/>
    </source>
</evidence>
<evidence type="ECO:0000256" key="4">
    <source>
        <dbReference type="ARBA" id="ARBA00022692"/>
    </source>
</evidence>
<evidence type="ECO:0000256" key="3">
    <source>
        <dbReference type="ARBA" id="ARBA00022519"/>
    </source>
</evidence>
<keyword evidence="11" id="KW-1185">Reference proteome</keyword>
<dbReference type="Pfam" id="PF02470">
    <property type="entry name" value="MlaD"/>
    <property type="match status" value="3"/>
</dbReference>
<evidence type="ECO:0000256" key="8">
    <source>
        <dbReference type="SAM" id="Phobius"/>
    </source>
</evidence>
<keyword evidence="2" id="KW-1003">Cell membrane</keyword>
<keyword evidence="6 8" id="KW-0472">Membrane</keyword>
<evidence type="ECO:0000313" key="11">
    <source>
        <dbReference type="Proteomes" id="UP000184600"/>
    </source>
</evidence>
<dbReference type="OrthoDB" id="9806984at2"/>
<name>A0A1M7YW40_9VIBR</name>
<keyword evidence="5 8" id="KW-1133">Transmembrane helix</keyword>
<proteinExistence type="predicted"/>
<dbReference type="InterPro" id="IPR051800">
    <property type="entry name" value="PqiA-PqiB_transport"/>
</dbReference>
<dbReference type="AlphaFoldDB" id="A0A1M7YW40"/>
<comment type="subcellular location">
    <subcellularLocation>
        <location evidence="1">Cell inner membrane</location>
    </subcellularLocation>
</comment>